<dbReference type="AlphaFoldDB" id="A0A8S9KGQ2"/>
<dbReference type="SUPFAM" id="SSF117281">
    <property type="entry name" value="Kelch motif"/>
    <property type="match status" value="1"/>
</dbReference>
<dbReference type="InterPro" id="IPR015915">
    <property type="entry name" value="Kelch-typ_b-propeller"/>
</dbReference>
<evidence type="ECO:0000313" key="1">
    <source>
        <dbReference type="EMBL" id="KAF2592618.1"/>
    </source>
</evidence>
<protein>
    <submittedName>
        <fullName evidence="1">Uncharacterized protein</fullName>
    </submittedName>
</protein>
<comment type="caution">
    <text evidence="1">The sequence shown here is derived from an EMBL/GenBank/DDBJ whole genome shotgun (WGS) entry which is preliminary data.</text>
</comment>
<dbReference type="EMBL" id="QGKY02000164">
    <property type="protein sequence ID" value="KAF2592618.1"/>
    <property type="molecule type" value="Genomic_DNA"/>
</dbReference>
<accession>A0A8S9KGQ2</accession>
<proteinExistence type="predicted"/>
<organism evidence="1">
    <name type="scientific">Brassica cretica</name>
    <name type="common">Mustard</name>
    <dbReference type="NCBI Taxonomy" id="69181"/>
    <lineage>
        <taxon>Eukaryota</taxon>
        <taxon>Viridiplantae</taxon>
        <taxon>Streptophyta</taxon>
        <taxon>Embryophyta</taxon>
        <taxon>Tracheophyta</taxon>
        <taxon>Spermatophyta</taxon>
        <taxon>Magnoliopsida</taxon>
        <taxon>eudicotyledons</taxon>
        <taxon>Gunneridae</taxon>
        <taxon>Pentapetalae</taxon>
        <taxon>rosids</taxon>
        <taxon>malvids</taxon>
        <taxon>Brassicales</taxon>
        <taxon>Brassicaceae</taxon>
        <taxon>Brassiceae</taxon>
        <taxon>Brassica</taxon>
    </lineage>
</organism>
<sequence length="198" mass="22323">MSVPRKQRNAAVEVINRKIYVLGGEPYIDGCATVEEKVYMVDYEKTSVYNPREGGGGERLVQMVSQRLSEGGGSKDKLNDMAHCVCVVEDVLFAFFNKTGLMWFDTTLNVWRTLFGRDGKELTFILDGGAMVEYEGRLVVLYMGDEDVFDVPVAQSVRCMFVSLDRAGEKICRTIDWSGTVATVPYMFRFLHCLDVSH</sequence>
<reference evidence="1" key="1">
    <citation type="submission" date="2019-12" db="EMBL/GenBank/DDBJ databases">
        <title>Genome sequencing and annotation of Brassica cretica.</title>
        <authorList>
            <person name="Studholme D.J."/>
            <person name="Sarris P.F."/>
        </authorList>
    </citation>
    <scope>NUCLEOTIDE SEQUENCE</scope>
    <source>
        <strain evidence="1">PFS-102/07</strain>
        <tissue evidence="1">Leaf</tissue>
    </source>
</reference>
<gene>
    <name evidence="1" type="ORF">F2Q70_00044580</name>
</gene>
<name>A0A8S9KGQ2_BRACR</name>